<evidence type="ECO:0000313" key="3">
    <source>
        <dbReference type="Proteomes" id="UP001273166"/>
    </source>
</evidence>
<name>A0AAJ0GYV0_9PEZI</name>
<feature type="compositionally biased region" description="Polar residues" evidence="1">
    <location>
        <begin position="184"/>
        <end position="211"/>
    </location>
</feature>
<dbReference type="EMBL" id="JAUDZG010000002">
    <property type="protein sequence ID" value="KAK3308275.1"/>
    <property type="molecule type" value="Genomic_DNA"/>
</dbReference>
<evidence type="ECO:0000256" key="1">
    <source>
        <dbReference type="SAM" id="MobiDB-lite"/>
    </source>
</evidence>
<accession>A0AAJ0GYV0</accession>
<feature type="region of interest" description="Disordered" evidence="1">
    <location>
        <begin position="159"/>
        <end position="211"/>
    </location>
</feature>
<keyword evidence="3" id="KW-1185">Reference proteome</keyword>
<dbReference type="AlphaFoldDB" id="A0AAJ0GYV0"/>
<dbReference type="GeneID" id="87887566"/>
<gene>
    <name evidence="2" type="ORF">B0T15DRAFT_524031</name>
</gene>
<dbReference type="RefSeq" id="XP_062724055.1">
    <property type="nucleotide sequence ID" value="XM_062868737.1"/>
</dbReference>
<proteinExistence type="predicted"/>
<evidence type="ECO:0000313" key="2">
    <source>
        <dbReference type="EMBL" id="KAK3308275.1"/>
    </source>
</evidence>
<reference evidence="2" key="2">
    <citation type="submission" date="2023-06" db="EMBL/GenBank/DDBJ databases">
        <authorList>
            <consortium name="Lawrence Berkeley National Laboratory"/>
            <person name="Mondo S.J."/>
            <person name="Hensen N."/>
            <person name="Bonometti L."/>
            <person name="Westerberg I."/>
            <person name="Brannstrom I.O."/>
            <person name="Guillou S."/>
            <person name="Cros-Aarteil S."/>
            <person name="Calhoun S."/>
            <person name="Haridas S."/>
            <person name="Kuo A."/>
            <person name="Pangilinan J."/>
            <person name="Riley R."/>
            <person name="Labutti K."/>
            <person name="Andreopoulos B."/>
            <person name="Lipzen A."/>
            <person name="Chen C."/>
            <person name="Yanf M."/>
            <person name="Daum C."/>
            <person name="Ng V."/>
            <person name="Clum A."/>
            <person name="Steindorff A."/>
            <person name="Ohm R."/>
            <person name="Martin F."/>
            <person name="Silar P."/>
            <person name="Natvig D."/>
            <person name="Lalanne C."/>
            <person name="Gautier V."/>
            <person name="Ament-Velasquez S.L."/>
            <person name="Kruys A."/>
            <person name="Hutchinson M.I."/>
            <person name="Powell A.J."/>
            <person name="Barry K."/>
            <person name="Miller A.N."/>
            <person name="Grigoriev I.V."/>
            <person name="Debuchy R."/>
            <person name="Gladieux P."/>
            <person name="Thoren M.H."/>
            <person name="Johannesson H."/>
        </authorList>
    </citation>
    <scope>NUCLEOTIDE SEQUENCE</scope>
    <source>
        <strain evidence="2">CBS 333.67</strain>
    </source>
</reference>
<feature type="region of interest" description="Disordered" evidence="1">
    <location>
        <begin position="29"/>
        <end position="55"/>
    </location>
</feature>
<feature type="compositionally biased region" description="Polar residues" evidence="1">
    <location>
        <begin position="34"/>
        <end position="43"/>
    </location>
</feature>
<sequence>MQAVGRRYLRPSFTAACCKPRRPAVAWDAHRSAHNASQGNQCPEPTDTEGSPRLPDNGYTNIPIDFESKTVSTAVGQLPISPLMDPSFHEARQRFTKPKPKHSEHKPTKFQRHLARNPYAKALATPVRRCPITGVNLPSFFLQRFVLVSHPETGNPWFMPGALDSKAADTQDEGNHAEPESAEEQSAGTVHETTQDTQSEQEPDNSAQATPNSVEIIQEPAEPAVKTQNSTKTGPSGYVLSRQTLLQGFQEQHSVYFNGHKKLLRMSSGGATNLSALLANANWHSEMDVVVLELIRRRVFDALLYFAKKSGEEDRKYIVKCERWNDTKALKHRGCLLFLGQPEGATPESTPQYVPPRLSVMDVGPVKYGSKLAVHNLRVLLGEERIARLRQESELLSGGSLFLLGRQATVKLQMLLWKLQGYMSWDEAQKASSANSELER</sequence>
<organism evidence="2 3">
    <name type="scientific">Chaetomium strumarium</name>
    <dbReference type="NCBI Taxonomy" id="1170767"/>
    <lineage>
        <taxon>Eukaryota</taxon>
        <taxon>Fungi</taxon>
        <taxon>Dikarya</taxon>
        <taxon>Ascomycota</taxon>
        <taxon>Pezizomycotina</taxon>
        <taxon>Sordariomycetes</taxon>
        <taxon>Sordariomycetidae</taxon>
        <taxon>Sordariales</taxon>
        <taxon>Chaetomiaceae</taxon>
        <taxon>Chaetomium</taxon>
    </lineage>
</organism>
<protein>
    <submittedName>
        <fullName evidence="2">Uncharacterized protein</fullName>
    </submittedName>
</protein>
<comment type="caution">
    <text evidence="2">The sequence shown here is derived from an EMBL/GenBank/DDBJ whole genome shotgun (WGS) entry which is preliminary data.</text>
</comment>
<reference evidence="2" key="1">
    <citation type="journal article" date="2023" name="Mol. Phylogenet. Evol.">
        <title>Genome-scale phylogeny and comparative genomics of the fungal order Sordariales.</title>
        <authorList>
            <person name="Hensen N."/>
            <person name="Bonometti L."/>
            <person name="Westerberg I."/>
            <person name="Brannstrom I.O."/>
            <person name="Guillou S."/>
            <person name="Cros-Aarteil S."/>
            <person name="Calhoun S."/>
            <person name="Haridas S."/>
            <person name="Kuo A."/>
            <person name="Mondo S."/>
            <person name="Pangilinan J."/>
            <person name="Riley R."/>
            <person name="LaButti K."/>
            <person name="Andreopoulos B."/>
            <person name="Lipzen A."/>
            <person name="Chen C."/>
            <person name="Yan M."/>
            <person name="Daum C."/>
            <person name="Ng V."/>
            <person name="Clum A."/>
            <person name="Steindorff A."/>
            <person name="Ohm R.A."/>
            <person name="Martin F."/>
            <person name="Silar P."/>
            <person name="Natvig D.O."/>
            <person name="Lalanne C."/>
            <person name="Gautier V."/>
            <person name="Ament-Velasquez S.L."/>
            <person name="Kruys A."/>
            <person name="Hutchinson M.I."/>
            <person name="Powell A.J."/>
            <person name="Barry K."/>
            <person name="Miller A.N."/>
            <person name="Grigoriev I.V."/>
            <person name="Debuchy R."/>
            <person name="Gladieux P."/>
            <person name="Hiltunen Thoren M."/>
            <person name="Johannesson H."/>
        </authorList>
    </citation>
    <scope>NUCLEOTIDE SEQUENCE</scope>
    <source>
        <strain evidence="2">CBS 333.67</strain>
    </source>
</reference>
<feature type="compositionally biased region" description="Basic and acidic residues" evidence="1">
    <location>
        <begin position="166"/>
        <end position="179"/>
    </location>
</feature>
<dbReference type="Proteomes" id="UP001273166">
    <property type="component" value="Unassembled WGS sequence"/>
</dbReference>